<evidence type="ECO:0000313" key="2">
    <source>
        <dbReference type="Proteomes" id="UP000053105"/>
    </source>
</evidence>
<keyword evidence="2" id="KW-1185">Reference proteome</keyword>
<dbReference type="Proteomes" id="UP000053105">
    <property type="component" value="Unassembled WGS sequence"/>
</dbReference>
<accession>A0A0N0U5H5</accession>
<organism evidence="1 2">
    <name type="scientific">Melipona quadrifasciata</name>
    <dbReference type="NCBI Taxonomy" id="166423"/>
    <lineage>
        <taxon>Eukaryota</taxon>
        <taxon>Metazoa</taxon>
        <taxon>Ecdysozoa</taxon>
        <taxon>Arthropoda</taxon>
        <taxon>Hexapoda</taxon>
        <taxon>Insecta</taxon>
        <taxon>Pterygota</taxon>
        <taxon>Neoptera</taxon>
        <taxon>Endopterygota</taxon>
        <taxon>Hymenoptera</taxon>
        <taxon>Apocrita</taxon>
        <taxon>Aculeata</taxon>
        <taxon>Apoidea</taxon>
        <taxon>Anthophila</taxon>
        <taxon>Apidae</taxon>
        <taxon>Melipona</taxon>
    </lineage>
</organism>
<name>A0A0N0U5H5_9HYME</name>
<protein>
    <submittedName>
        <fullName evidence="1">Uncharacterized protein</fullName>
    </submittedName>
</protein>
<sequence length="61" mass="6819">MCTLIHGSLAGLAGFTWLKPEEVLEGERIQRLRIRIPLKKSLRAMTLKSPIAKEIIAAVSY</sequence>
<evidence type="ECO:0000313" key="1">
    <source>
        <dbReference type="EMBL" id="KOX75152.1"/>
    </source>
</evidence>
<reference evidence="1 2" key="1">
    <citation type="submission" date="2015-07" db="EMBL/GenBank/DDBJ databases">
        <title>The genome of Melipona quadrifasciata.</title>
        <authorList>
            <person name="Pan H."/>
            <person name="Kapheim K."/>
        </authorList>
    </citation>
    <scope>NUCLEOTIDE SEQUENCE [LARGE SCALE GENOMIC DNA]</scope>
    <source>
        <strain evidence="1">0111107301</strain>
        <tissue evidence="1">Whole body</tissue>
    </source>
</reference>
<gene>
    <name evidence="1" type="ORF">WN51_14299</name>
</gene>
<dbReference type="AlphaFoldDB" id="A0A0N0U5H5"/>
<proteinExistence type="predicted"/>
<dbReference type="EMBL" id="KQ435771">
    <property type="protein sequence ID" value="KOX75152.1"/>
    <property type="molecule type" value="Genomic_DNA"/>
</dbReference>